<evidence type="ECO:0000313" key="2">
    <source>
        <dbReference type="Proteomes" id="UP000000560"/>
    </source>
</evidence>
<dbReference type="GeneID" id="74896914"/>
<organism evidence="1 2">
    <name type="scientific">Emericella nidulans (strain FGSC A4 / ATCC 38163 / CBS 112.46 / NRRL 194 / M139)</name>
    <name type="common">Aspergillus nidulans</name>
    <dbReference type="NCBI Taxonomy" id="227321"/>
    <lineage>
        <taxon>Eukaryota</taxon>
        <taxon>Fungi</taxon>
        <taxon>Dikarya</taxon>
        <taxon>Ascomycota</taxon>
        <taxon>Pezizomycotina</taxon>
        <taxon>Eurotiomycetes</taxon>
        <taxon>Eurotiomycetidae</taxon>
        <taxon>Eurotiales</taxon>
        <taxon>Aspergillaceae</taxon>
        <taxon>Aspergillus</taxon>
        <taxon>Aspergillus subgen. Nidulantes</taxon>
    </lineage>
</organism>
<protein>
    <submittedName>
        <fullName evidence="1">Uncharacterized protein</fullName>
    </submittedName>
</protein>
<reference evidence="2" key="1">
    <citation type="journal article" date="2005" name="Nature">
        <title>Sequencing of Aspergillus nidulans and comparative analysis with A. fumigatus and A. oryzae.</title>
        <authorList>
            <person name="Galagan J.E."/>
            <person name="Calvo S.E."/>
            <person name="Cuomo C."/>
            <person name="Ma L.J."/>
            <person name="Wortman J.R."/>
            <person name="Batzoglou S."/>
            <person name="Lee S.I."/>
            <person name="Basturkmen M."/>
            <person name="Spevak C.C."/>
            <person name="Clutterbuck J."/>
            <person name="Kapitonov V."/>
            <person name="Jurka J."/>
            <person name="Scazzocchio C."/>
            <person name="Farman M."/>
            <person name="Butler J."/>
            <person name="Purcell S."/>
            <person name="Harris S."/>
            <person name="Braus G.H."/>
            <person name="Draht O."/>
            <person name="Busch S."/>
            <person name="D'Enfert C."/>
            <person name="Bouchier C."/>
            <person name="Goldman G.H."/>
            <person name="Bell-Pedersen D."/>
            <person name="Griffiths-Jones S."/>
            <person name="Doonan J.H."/>
            <person name="Yu J."/>
            <person name="Vienken K."/>
            <person name="Pain A."/>
            <person name="Freitag M."/>
            <person name="Selker E.U."/>
            <person name="Archer D.B."/>
            <person name="Penalva M.A."/>
            <person name="Oakley B.R."/>
            <person name="Momany M."/>
            <person name="Tanaka T."/>
            <person name="Kumagai T."/>
            <person name="Asai K."/>
            <person name="Machida M."/>
            <person name="Nierman W.C."/>
            <person name="Denning D.W."/>
            <person name="Caddick M."/>
            <person name="Hynes M."/>
            <person name="Paoletti M."/>
            <person name="Fischer R."/>
            <person name="Miller B."/>
            <person name="Dyer P."/>
            <person name="Sachs M.S."/>
            <person name="Osmani S.A."/>
            <person name="Birren B.W."/>
        </authorList>
    </citation>
    <scope>NUCLEOTIDE SEQUENCE [LARGE SCALE GENOMIC DNA]</scope>
    <source>
        <strain evidence="2">FGSC A4 / ATCC 38163 / CBS 112.46 / NRRL 194 / M139</strain>
    </source>
</reference>
<proteinExistence type="predicted"/>
<evidence type="ECO:0000313" key="1">
    <source>
        <dbReference type="EMBL" id="CBF85193.1"/>
    </source>
</evidence>
<dbReference type="HOGENOM" id="CLU_2399672_0_0_1"/>
<dbReference type="InParanoid" id="C8VN94"/>
<sequence>MLSDPRQGLLQAARRRVPEPHCLVIGAGRQQSAVRREGHTINPAGMALQSLLQAARRRVPEPHCQVIGAGCQQPAVRQEGHRVNRAGMALQSL</sequence>
<dbReference type="OMA" id="WREGHRC"/>
<name>C8VN94_EMENI</name>
<dbReference type="RefSeq" id="XP_050468693.1">
    <property type="nucleotide sequence ID" value="XM_050612819.1"/>
</dbReference>
<dbReference type="AlphaFoldDB" id="C8VN94"/>
<dbReference type="Proteomes" id="UP000000560">
    <property type="component" value="Chromosome VII"/>
</dbReference>
<dbReference type="EMBL" id="BN001307">
    <property type="protein sequence ID" value="CBF85193.1"/>
    <property type="molecule type" value="Genomic_DNA"/>
</dbReference>
<reference evidence="2" key="2">
    <citation type="journal article" date="2009" name="Fungal Genet. Biol.">
        <title>The 2008 update of the Aspergillus nidulans genome annotation: a community effort.</title>
        <authorList>
            <person name="Wortman J.R."/>
            <person name="Gilsenan J.M."/>
            <person name="Joardar V."/>
            <person name="Deegan J."/>
            <person name="Clutterbuck J."/>
            <person name="Andersen M.R."/>
            <person name="Archer D."/>
            <person name="Bencina M."/>
            <person name="Braus G."/>
            <person name="Coutinho P."/>
            <person name="von Dohren H."/>
            <person name="Doonan J."/>
            <person name="Driessen A.J."/>
            <person name="Durek P."/>
            <person name="Espeso E."/>
            <person name="Fekete E."/>
            <person name="Flipphi M."/>
            <person name="Estrada C.G."/>
            <person name="Geysens S."/>
            <person name="Goldman G."/>
            <person name="de Groot P.W."/>
            <person name="Hansen K."/>
            <person name="Harris S.D."/>
            <person name="Heinekamp T."/>
            <person name="Helmstaedt K."/>
            <person name="Henrissat B."/>
            <person name="Hofmann G."/>
            <person name="Homan T."/>
            <person name="Horio T."/>
            <person name="Horiuchi H."/>
            <person name="James S."/>
            <person name="Jones M."/>
            <person name="Karaffa L."/>
            <person name="Karanyi Z."/>
            <person name="Kato M."/>
            <person name="Keller N."/>
            <person name="Kelly D.E."/>
            <person name="Kiel J.A."/>
            <person name="Kim J.M."/>
            <person name="van der Klei I.J."/>
            <person name="Klis F.M."/>
            <person name="Kovalchuk A."/>
            <person name="Krasevec N."/>
            <person name="Kubicek C.P."/>
            <person name="Liu B."/>
            <person name="Maccabe A."/>
            <person name="Meyer V."/>
            <person name="Mirabito P."/>
            <person name="Miskei M."/>
            <person name="Mos M."/>
            <person name="Mullins J."/>
            <person name="Nelson D.R."/>
            <person name="Nielsen J."/>
            <person name="Oakley B.R."/>
            <person name="Osmani S.A."/>
            <person name="Pakula T."/>
            <person name="Paszewski A."/>
            <person name="Paulsen I."/>
            <person name="Pilsyk S."/>
            <person name="Pocsi I."/>
            <person name="Punt P.J."/>
            <person name="Ram A.F."/>
            <person name="Ren Q."/>
            <person name="Robellet X."/>
            <person name="Robson G."/>
            <person name="Seiboth B."/>
            <person name="van Solingen P."/>
            <person name="Specht T."/>
            <person name="Sun J."/>
            <person name="Taheri-Talesh N."/>
            <person name="Takeshita N."/>
            <person name="Ussery D."/>
            <person name="vanKuyk P.A."/>
            <person name="Visser H."/>
            <person name="van de Vondervoort P.J."/>
            <person name="de Vries R.P."/>
            <person name="Walton J."/>
            <person name="Xiang X."/>
            <person name="Xiong Y."/>
            <person name="Zeng A.P."/>
            <person name="Brandt B.W."/>
            <person name="Cornell M.J."/>
            <person name="van den Hondel C.A."/>
            <person name="Visser J."/>
            <person name="Oliver S.G."/>
            <person name="Turner G."/>
        </authorList>
    </citation>
    <scope>GENOME REANNOTATION</scope>
    <source>
        <strain evidence="2">FGSC A4 / ATCC 38163 / CBS 112.46 / NRRL 194 / M139</strain>
    </source>
</reference>
<accession>C8VN94</accession>
<dbReference type="OrthoDB" id="10497489at2759"/>
<keyword evidence="2" id="KW-1185">Reference proteome</keyword>
<dbReference type="eggNOG" id="ENOG502SY1Q">
    <property type="taxonomic scope" value="Eukaryota"/>
</dbReference>
<gene>
    <name evidence="1" type="ORF">ANIA_11310</name>
</gene>
<dbReference type="KEGG" id="ani:ANIA_11310"/>